<keyword evidence="2" id="KW-1185">Reference proteome</keyword>
<dbReference type="EMBL" id="CP037423">
    <property type="protein sequence ID" value="QDV47223.1"/>
    <property type="molecule type" value="Genomic_DNA"/>
</dbReference>
<gene>
    <name evidence="1" type="ORF">Enr13x_71320</name>
</gene>
<organism evidence="1 2">
    <name type="scientific">Stieleria neptunia</name>
    <dbReference type="NCBI Taxonomy" id="2527979"/>
    <lineage>
        <taxon>Bacteria</taxon>
        <taxon>Pseudomonadati</taxon>
        <taxon>Planctomycetota</taxon>
        <taxon>Planctomycetia</taxon>
        <taxon>Pirellulales</taxon>
        <taxon>Pirellulaceae</taxon>
        <taxon>Stieleria</taxon>
    </lineage>
</organism>
<evidence type="ECO:0000313" key="1">
    <source>
        <dbReference type="EMBL" id="QDV47223.1"/>
    </source>
</evidence>
<dbReference type="AlphaFoldDB" id="A0A518I282"/>
<proteinExistence type="predicted"/>
<reference evidence="1 2" key="1">
    <citation type="submission" date="2019-03" db="EMBL/GenBank/DDBJ databases">
        <title>Deep-cultivation of Planctomycetes and their phenomic and genomic characterization uncovers novel biology.</title>
        <authorList>
            <person name="Wiegand S."/>
            <person name="Jogler M."/>
            <person name="Boedeker C."/>
            <person name="Pinto D."/>
            <person name="Vollmers J."/>
            <person name="Rivas-Marin E."/>
            <person name="Kohn T."/>
            <person name="Peeters S.H."/>
            <person name="Heuer A."/>
            <person name="Rast P."/>
            <person name="Oberbeckmann S."/>
            <person name="Bunk B."/>
            <person name="Jeske O."/>
            <person name="Meyerdierks A."/>
            <person name="Storesund J.E."/>
            <person name="Kallscheuer N."/>
            <person name="Luecker S."/>
            <person name="Lage O.M."/>
            <person name="Pohl T."/>
            <person name="Merkel B.J."/>
            <person name="Hornburger P."/>
            <person name="Mueller R.-W."/>
            <person name="Bruemmer F."/>
            <person name="Labrenz M."/>
            <person name="Spormann A.M."/>
            <person name="Op den Camp H."/>
            <person name="Overmann J."/>
            <person name="Amann R."/>
            <person name="Jetten M.S.M."/>
            <person name="Mascher T."/>
            <person name="Medema M.H."/>
            <person name="Devos D.P."/>
            <person name="Kaster A.-K."/>
            <person name="Ovreas L."/>
            <person name="Rohde M."/>
            <person name="Galperin M.Y."/>
            <person name="Jogler C."/>
        </authorList>
    </citation>
    <scope>NUCLEOTIDE SEQUENCE [LARGE SCALE GENOMIC DNA]</scope>
    <source>
        <strain evidence="1 2">Enr13</strain>
    </source>
</reference>
<accession>A0A518I282</accession>
<sequence>MVTLVGIPLISPWDLRGMTEIAREITSAGSFTFRPGDLVSEYRRGLASYPLNNSVSPVLFFFYNRVESLDVHF</sequence>
<dbReference type="Proteomes" id="UP000319004">
    <property type="component" value="Chromosome"/>
</dbReference>
<name>A0A518I282_9BACT</name>
<dbReference type="KEGG" id="snep:Enr13x_71320"/>
<evidence type="ECO:0000313" key="2">
    <source>
        <dbReference type="Proteomes" id="UP000319004"/>
    </source>
</evidence>
<protein>
    <submittedName>
        <fullName evidence="1">Uncharacterized protein</fullName>
    </submittedName>
</protein>